<accession>A0A438BNL4</accession>
<evidence type="ECO:0000313" key="1">
    <source>
        <dbReference type="EMBL" id="RVW12563.1"/>
    </source>
</evidence>
<dbReference type="Proteomes" id="UP000288805">
    <property type="component" value="Unassembled WGS sequence"/>
</dbReference>
<dbReference type="AlphaFoldDB" id="A0A438BNL4"/>
<comment type="caution">
    <text evidence="1">The sequence shown here is derived from an EMBL/GenBank/DDBJ whole genome shotgun (WGS) entry which is preliminary data.</text>
</comment>
<name>A0A438BNL4_VITVI</name>
<gene>
    <name evidence="1" type="primary">PAP15_3</name>
    <name evidence="1" type="ORF">CK203_106352</name>
</gene>
<protein>
    <submittedName>
        <fullName evidence="1">Purple acid phosphatase 15</fullName>
    </submittedName>
</protein>
<proteinExistence type="predicted"/>
<sequence>MSLSLLFAKGNATKIHEGCIPIREMKNETVALWTWHRNQDFYNLAGDQIYIVRQPDRCPVETKARKKEMCIKIEKTDNFIEVTELLVVGTVGPKPGLYPPEMPASGVELIGDGGGYITPGVDGVEAGVDIPPAVLQICKIKAADCHAQEKLTDA</sequence>
<organism evidence="1 2">
    <name type="scientific">Vitis vinifera</name>
    <name type="common">Grape</name>
    <dbReference type="NCBI Taxonomy" id="29760"/>
    <lineage>
        <taxon>Eukaryota</taxon>
        <taxon>Viridiplantae</taxon>
        <taxon>Streptophyta</taxon>
        <taxon>Embryophyta</taxon>
        <taxon>Tracheophyta</taxon>
        <taxon>Spermatophyta</taxon>
        <taxon>Magnoliopsida</taxon>
        <taxon>eudicotyledons</taxon>
        <taxon>Gunneridae</taxon>
        <taxon>Pentapetalae</taxon>
        <taxon>rosids</taxon>
        <taxon>Vitales</taxon>
        <taxon>Vitaceae</taxon>
        <taxon>Viteae</taxon>
        <taxon>Vitis</taxon>
    </lineage>
</organism>
<dbReference type="EMBL" id="QGNW01002701">
    <property type="protein sequence ID" value="RVW12563.1"/>
    <property type="molecule type" value="Genomic_DNA"/>
</dbReference>
<evidence type="ECO:0000313" key="2">
    <source>
        <dbReference type="Proteomes" id="UP000288805"/>
    </source>
</evidence>
<reference evidence="1 2" key="1">
    <citation type="journal article" date="2018" name="PLoS Genet.">
        <title>Population sequencing reveals clonal diversity and ancestral inbreeding in the grapevine cultivar Chardonnay.</title>
        <authorList>
            <person name="Roach M.J."/>
            <person name="Johnson D.L."/>
            <person name="Bohlmann J."/>
            <person name="van Vuuren H.J."/>
            <person name="Jones S.J."/>
            <person name="Pretorius I.S."/>
            <person name="Schmidt S.A."/>
            <person name="Borneman A.R."/>
        </authorList>
    </citation>
    <scope>NUCLEOTIDE SEQUENCE [LARGE SCALE GENOMIC DNA]</scope>
    <source>
        <strain evidence="2">cv. Chardonnay</strain>
        <tissue evidence="1">Leaf</tissue>
    </source>
</reference>